<dbReference type="EC" id="1.11.1.24" evidence="3"/>
<evidence type="ECO:0000256" key="4">
    <source>
        <dbReference type="ARBA" id="ARBA00022559"/>
    </source>
</evidence>
<evidence type="ECO:0000256" key="1">
    <source>
        <dbReference type="ARBA" id="ARBA00003330"/>
    </source>
</evidence>
<dbReference type="FunFam" id="3.40.30.10:FF:000007">
    <property type="entry name" value="Thioredoxin-dependent thiol peroxidase"/>
    <property type="match status" value="1"/>
</dbReference>
<dbReference type="STRING" id="340177.Cag_1602"/>
<dbReference type="GO" id="GO:0045454">
    <property type="term" value="P:cell redox homeostasis"/>
    <property type="evidence" value="ECO:0007669"/>
    <property type="project" value="TreeGrafter"/>
</dbReference>
<keyword evidence="6" id="KW-0560">Oxidoreductase</keyword>
<dbReference type="InterPro" id="IPR013766">
    <property type="entry name" value="Thioredoxin_domain"/>
</dbReference>
<evidence type="ECO:0000256" key="3">
    <source>
        <dbReference type="ARBA" id="ARBA00013017"/>
    </source>
</evidence>
<comment type="subunit">
    <text evidence="2">Monomer.</text>
</comment>
<dbReference type="InterPro" id="IPR036249">
    <property type="entry name" value="Thioredoxin-like_sf"/>
</dbReference>
<sequence>MATSLLSVGTAAPEFSALDQNGQSVSLTEYRGRKVILYFYPKDDTPGCTKEACAFRDNFPTFNAIGVEVLGVSIDDGAKHKKFVEKYQLPFRLVADPDKTIVQAYGVWGLKKFMGKEYMGTNRVTYLINEEGVIEKVWPKVSPEKHAQELIAYLQPSA</sequence>
<dbReference type="GO" id="GO:0005737">
    <property type="term" value="C:cytoplasm"/>
    <property type="evidence" value="ECO:0007669"/>
    <property type="project" value="TreeGrafter"/>
</dbReference>
<dbReference type="PROSITE" id="PS51352">
    <property type="entry name" value="THIOREDOXIN_2"/>
    <property type="match status" value="1"/>
</dbReference>
<dbReference type="PANTHER" id="PTHR42801">
    <property type="entry name" value="THIOREDOXIN-DEPENDENT PEROXIDE REDUCTASE"/>
    <property type="match status" value="1"/>
</dbReference>
<feature type="active site" description="Cysteine sulfenic acid (-SOH) intermediate; for peroxidase activity" evidence="13">
    <location>
        <position position="48"/>
    </location>
</feature>
<evidence type="ECO:0000256" key="9">
    <source>
        <dbReference type="ARBA" id="ARBA00032824"/>
    </source>
</evidence>
<dbReference type="eggNOG" id="COG1225">
    <property type="taxonomic scope" value="Bacteria"/>
</dbReference>
<dbReference type="Gene3D" id="3.40.30.10">
    <property type="entry name" value="Glutaredoxin"/>
    <property type="match status" value="1"/>
</dbReference>
<keyword evidence="8" id="KW-0676">Redox-active center</keyword>
<dbReference type="AlphaFoldDB" id="Q3AQ68"/>
<feature type="domain" description="Thioredoxin" evidence="14">
    <location>
        <begin position="6"/>
        <end position="158"/>
    </location>
</feature>
<dbReference type="HOGENOM" id="CLU_042529_14_1_10"/>
<dbReference type="SUPFAM" id="SSF52833">
    <property type="entry name" value="Thioredoxin-like"/>
    <property type="match status" value="1"/>
</dbReference>
<keyword evidence="7" id="KW-1015">Disulfide bond</keyword>
<evidence type="ECO:0000256" key="8">
    <source>
        <dbReference type="ARBA" id="ARBA00023284"/>
    </source>
</evidence>
<evidence type="ECO:0000256" key="6">
    <source>
        <dbReference type="ARBA" id="ARBA00023002"/>
    </source>
</evidence>
<dbReference type="Pfam" id="PF00578">
    <property type="entry name" value="AhpC-TSA"/>
    <property type="match status" value="1"/>
</dbReference>
<keyword evidence="4 15" id="KW-0575">Peroxidase</keyword>
<comment type="catalytic activity">
    <reaction evidence="12">
        <text>a hydroperoxide + [thioredoxin]-dithiol = an alcohol + [thioredoxin]-disulfide + H2O</text>
        <dbReference type="Rhea" id="RHEA:62620"/>
        <dbReference type="Rhea" id="RHEA-COMP:10698"/>
        <dbReference type="Rhea" id="RHEA-COMP:10700"/>
        <dbReference type="ChEBI" id="CHEBI:15377"/>
        <dbReference type="ChEBI" id="CHEBI:29950"/>
        <dbReference type="ChEBI" id="CHEBI:30879"/>
        <dbReference type="ChEBI" id="CHEBI:35924"/>
        <dbReference type="ChEBI" id="CHEBI:50058"/>
        <dbReference type="EC" id="1.11.1.24"/>
    </reaction>
</comment>
<gene>
    <name evidence="15" type="ordered locus">Cag_1602</name>
</gene>
<evidence type="ECO:0000259" key="14">
    <source>
        <dbReference type="PROSITE" id="PS51352"/>
    </source>
</evidence>
<evidence type="ECO:0000256" key="11">
    <source>
        <dbReference type="ARBA" id="ARBA00042639"/>
    </source>
</evidence>
<comment type="similarity">
    <text evidence="10">Belongs to the peroxiredoxin family. BCP/PrxQ subfamily.</text>
</comment>
<dbReference type="InterPro" id="IPR050924">
    <property type="entry name" value="Peroxiredoxin_BCP/PrxQ"/>
</dbReference>
<dbReference type="PeroxiBase" id="4393">
    <property type="entry name" value="CchBCP"/>
</dbReference>
<evidence type="ECO:0000256" key="7">
    <source>
        <dbReference type="ARBA" id="ARBA00023157"/>
    </source>
</evidence>
<dbReference type="PANTHER" id="PTHR42801:SF4">
    <property type="entry name" value="AHPC_TSA FAMILY PROTEIN"/>
    <property type="match status" value="1"/>
</dbReference>
<organism evidence="15">
    <name type="scientific">Chlorobium chlorochromatii (strain CaD3)</name>
    <dbReference type="NCBI Taxonomy" id="340177"/>
    <lineage>
        <taxon>Bacteria</taxon>
        <taxon>Pseudomonadati</taxon>
        <taxon>Chlorobiota</taxon>
        <taxon>Chlorobiia</taxon>
        <taxon>Chlorobiales</taxon>
        <taxon>Chlorobiaceae</taxon>
        <taxon>Chlorobium/Pelodictyon group</taxon>
        <taxon>Chlorobium</taxon>
    </lineage>
</organism>
<accession>Q3AQ68</accession>
<evidence type="ECO:0000256" key="10">
    <source>
        <dbReference type="ARBA" id="ARBA00038489"/>
    </source>
</evidence>
<dbReference type="KEGG" id="cch:Cag_1602"/>
<dbReference type="InterPro" id="IPR024706">
    <property type="entry name" value="Peroxiredoxin_AhpC-typ"/>
</dbReference>
<dbReference type="OrthoDB" id="9812811at2"/>
<dbReference type="PIRSF" id="PIRSF000239">
    <property type="entry name" value="AHPC"/>
    <property type="match status" value="1"/>
</dbReference>
<dbReference type="InterPro" id="IPR000866">
    <property type="entry name" value="AhpC/TSA"/>
</dbReference>
<dbReference type="GO" id="GO:0034599">
    <property type="term" value="P:cellular response to oxidative stress"/>
    <property type="evidence" value="ECO:0007669"/>
    <property type="project" value="TreeGrafter"/>
</dbReference>
<comment type="function">
    <text evidence="1">Thiol-specific peroxidase that catalyzes the reduction of hydrogen peroxide and organic hydroperoxides to water and alcohols, respectively. Plays a role in cell protection against oxidative stress by detoxifying peroxides and as sensor of hydrogen peroxide-mediated signaling events.</text>
</comment>
<dbReference type="EMBL" id="CP000108">
    <property type="protein sequence ID" value="ABB28857.1"/>
    <property type="molecule type" value="Genomic_DNA"/>
</dbReference>
<evidence type="ECO:0000256" key="2">
    <source>
        <dbReference type="ARBA" id="ARBA00011245"/>
    </source>
</evidence>
<dbReference type="GO" id="GO:0008379">
    <property type="term" value="F:thioredoxin peroxidase activity"/>
    <property type="evidence" value="ECO:0007669"/>
    <property type="project" value="TreeGrafter"/>
</dbReference>
<protein>
    <recommendedName>
        <fullName evidence="3">thioredoxin-dependent peroxiredoxin</fullName>
        <ecNumber evidence="3">1.11.1.24</ecNumber>
    </recommendedName>
    <alternativeName>
        <fullName evidence="9">Thioredoxin peroxidase</fullName>
    </alternativeName>
    <alternativeName>
        <fullName evidence="11">Thioredoxin-dependent peroxiredoxin Bcp</fullName>
    </alternativeName>
</protein>
<evidence type="ECO:0000256" key="5">
    <source>
        <dbReference type="ARBA" id="ARBA00022862"/>
    </source>
</evidence>
<dbReference type="CDD" id="cd03017">
    <property type="entry name" value="PRX_BCP"/>
    <property type="match status" value="1"/>
</dbReference>
<evidence type="ECO:0000256" key="13">
    <source>
        <dbReference type="PIRSR" id="PIRSR000239-1"/>
    </source>
</evidence>
<reference evidence="15" key="1">
    <citation type="submission" date="2005-08" db="EMBL/GenBank/DDBJ databases">
        <title>Complete sequence of Chlorobium chlorochromatii CaD3.</title>
        <authorList>
            <person name="Copeland A."/>
            <person name="Lucas S."/>
            <person name="Lapidus A."/>
            <person name="Barry K."/>
            <person name="Detter J.C."/>
            <person name="Glavina T."/>
            <person name="Hammon N."/>
            <person name="Israni S."/>
            <person name="Pitluck S."/>
            <person name="Bryant D."/>
            <person name="Schmutz J."/>
            <person name="Larimer F."/>
            <person name="Land M."/>
            <person name="Kyrpides N."/>
            <person name="Ivanova N."/>
            <person name="Richardson P."/>
        </authorList>
    </citation>
    <scope>NUCLEOTIDE SEQUENCE [LARGE SCALE GENOMIC DNA]</scope>
    <source>
        <strain evidence="15">CaD3</strain>
    </source>
</reference>
<name>Q3AQ68_CHLCH</name>
<evidence type="ECO:0000256" key="12">
    <source>
        <dbReference type="ARBA" id="ARBA00049091"/>
    </source>
</evidence>
<proteinExistence type="inferred from homology"/>
<keyword evidence="5" id="KW-0049">Antioxidant</keyword>
<evidence type="ECO:0000313" key="15">
    <source>
        <dbReference type="EMBL" id="ABB28857.1"/>
    </source>
</evidence>
<dbReference type="NCBIfam" id="NF006960">
    <property type="entry name" value="PRK09437.1"/>
    <property type="match status" value="1"/>
</dbReference>